<dbReference type="RefSeq" id="WP_004617744.1">
    <property type="nucleotide sequence ID" value="NZ_APMP01000006.1"/>
</dbReference>
<feature type="domain" description="Beta-galactosidase trimerisation" evidence="12">
    <location>
        <begin position="404"/>
        <end position="597"/>
    </location>
</feature>
<keyword evidence="6" id="KW-0862">Zinc</keyword>
<evidence type="ECO:0000256" key="10">
    <source>
        <dbReference type="PIRSR" id="PIRSR001084-2"/>
    </source>
</evidence>
<evidence type="ECO:0000256" key="6">
    <source>
        <dbReference type="ARBA" id="ARBA00022833"/>
    </source>
</evidence>
<feature type="active site" description="Nucleophile" evidence="9">
    <location>
        <position position="316"/>
    </location>
</feature>
<dbReference type="Gene3D" id="3.20.20.80">
    <property type="entry name" value="Glycosidases"/>
    <property type="match status" value="1"/>
</dbReference>
<feature type="domain" description="Glycoside hydrolase family 42 N-terminal" evidence="11">
    <location>
        <begin position="5"/>
        <end position="393"/>
    </location>
</feature>
<dbReference type="Pfam" id="PF08532">
    <property type="entry name" value="Glyco_hydro_42M"/>
    <property type="match status" value="1"/>
</dbReference>
<organism evidence="14 15">
    <name type="scientific">Caulobacter vibrioides OR37</name>
    <dbReference type="NCBI Taxonomy" id="1292034"/>
    <lineage>
        <taxon>Bacteria</taxon>
        <taxon>Pseudomonadati</taxon>
        <taxon>Pseudomonadota</taxon>
        <taxon>Alphaproteobacteria</taxon>
        <taxon>Caulobacterales</taxon>
        <taxon>Caulobacteraceae</taxon>
        <taxon>Caulobacter</taxon>
    </lineage>
</organism>
<feature type="active site" description="Proton donor" evidence="9">
    <location>
        <position position="142"/>
    </location>
</feature>
<feature type="binding site" evidence="10">
    <location>
        <position position="324"/>
    </location>
    <ligand>
        <name>substrate</name>
    </ligand>
</feature>
<evidence type="ECO:0000313" key="15">
    <source>
        <dbReference type="Proteomes" id="UP000013063"/>
    </source>
</evidence>
<dbReference type="InterPro" id="IPR003476">
    <property type="entry name" value="Glyco_hydro_42"/>
</dbReference>
<name>R0D2C3_CAUVI</name>
<keyword evidence="15" id="KW-1185">Reference proteome</keyword>
<feature type="domain" description="Beta-galactosidase C-terminal" evidence="13">
    <location>
        <begin position="605"/>
        <end position="651"/>
    </location>
</feature>
<evidence type="ECO:0000256" key="3">
    <source>
        <dbReference type="ARBA" id="ARBA00012756"/>
    </source>
</evidence>
<evidence type="ECO:0000256" key="1">
    <source>
        <dbReference type="ARBA" id="ARBA00001412"/>
    </source>
</evidence>
<dbReference type="InterPro" id="IPR017853">
    <property type="entry name" value="GH"/>
</dbReference>
<dbReference type="SUPFAM" id="SSF52317">
    <property type="entry name" value="Class I glutamine amidotransferase-like"/>
    <property type="match status" value="1"/>
</dbReference>
<evidence type="ECO:0000259" key="11">
    <source>
        <dbReference type="Pfam" id="PF02449"/>
    </source>
</evidence>
<dbReference type="PANTHER" id="PTHR36447">
    <property type="entry name" value="BETA-GALACTOSIDASE GANA"/>
    <property type="match status" value="1"/>
</dbReference>
<proteinExistence type="inferred from homology"/>
<dbReference type="PANTHER" id="PTHR36447:SF2">
    <property type="entry name" value="BETA-GALACTOSIDASE YESZ"/>
    <property type="match status" value="1"/>
</dbReference>
<accession>R0D2C3</accession>
<dbReference type="Gene3D" id="2.60.40.1180">
    <property type="entry name" value="Golgi alpha-mannosidase II"/>
    <property type="match status" value="1"/>
</dbReference>
<dbReference type="STRING" id="1292034.OR37_01532"/>
<dbReference type="Proteomes" id="UP000013063">
    <property type="component" value="Unassembled WGS sequence"/>
</dbReference>
<dbReference type="Gene3D" id="3.40.50.880">
    <property type="match status" value="1"/>
</dbReference>
<evidence type="ECO:0000259" key="12">
    <source>
        <dbReference type="Pfam" id="PF08532"/>
    </source>
</evidence>
<dbReference type="InterPro" id="IPR029062">
    <property type="entry name" value="Class_I_gatase-like"/>
</dbReference>
<evidence type="ECO:0000256" key="2">
    <source>
        <dbReference type="ARBA" id="ARBA00005940"/>
    </source>
</evidence>
<protein>
    <recommendedName>
        <fullName evidence="3 8">Beta-galactosidase</fullName>
        <shortName evidence="8">Beta-gal</shortName>
        <ecNumber evidence="3 8">3.2.1.23</ecNumber>
    </recommendedName>
</protein>
<dbReference type="GO" id="GO:0046872">
    <property type="term" value="F:metal ion binding"/>
    <property type="evidence" value="ECO:0007669"/>
    <property type="project" value="UniProtKB-KW"/>
</dbReference>
<dbReference type="Pfam" id="PF02449">
    <property type="entry name" value="Glyco_hydro_42"/>
    <property type="match status" value="1"/>
</dbReference>
<dbReference type="PIRSF" id="PIRSF001084">
    <property type="entry name" value="B-galactosidase"/>
    <property type="match status" value="1"/>
</dbReference>
<dbReference type="SUPFAM" id="SSF51445">
    <property type="entry name" value="(Trans)glycosidases"/>
    <property type="match status" value="1"/>
</dbReference>
<dbReference type="EC" id="3.2.1.23" evidence="3 8"/>
<dbReference type="GO" id="GO:0006012">
    <property type="term" value="P:galactose metabolic process"/>
    <property type="evidence" value="ECO:0007669"/>
    <property type="project" value="InterPro"/>
</dbReference>
<dbReference type="GO" id="GO:0004565">
    <property type="term" value="F:beta-galactosidase activity"/>
    <property type="evidence" value="ECO:0007669"/>
    <property type="project" value="UniProtKB-EC"/>
</dbReference>
<keyword evidence="5 8" id="KW-0378">Hydrolase</keyword>
<dbReference type="eggNOG" id="COG1874">
    <property type="taxonomic scope" value="Bacteria"/>
</dbReference>
<evidence type="ECO:0000313" key="14">
    <source>
        <dbReference type="EMBL" id="ENZ82595.1"/>
    </source>
</evidence>
<evidence type="ECO:0000256" key="4">
    <source>
        <dbReference type="ARBA" id="ARBA00022723"/>
    </source>
</evidence>
<dbReference type="PATRIC" id="fig|1292034.3.peg.1516"/>
<dbReference type="Pfam" id="PF08533">
    <property type="entry name" value="Glyco_hydro_42C"/>
    <property type="match status" value="1"/>
</dbReference>
<dbReference type="GO" id="GO:0009341">
    <property type="term" value="C:beta-galactosidase complex"/>
    <property type="evidence" value="ECO:0007669"/>
    <property type="project" value="InterPro"/>
</dbReference>
<dbReference type="InterPro" id="IPR013739">
    <property type="entry name" value="Beta_galactosidase_C"/>
</dbReference>
<evidence type="ECO:0000256" key="7">
    <source>
        <dbReference type="ARBA" id="ARBA00023295"/>
    </source>
</evidence>
<dbReference type="InterPro" id="IPR013529">
    <property type="entry name" value="Glyco_hydro_42_N"/>
</dbReference>
<comment type="caution">
    <text evidence="14">The sequence shown here is derived from an EMBL/GenBank/DDBJ whole genome shotgun (WGS) entry which is preliminary data.</text>
</comment>
<dbReference type="AlphaFoldDB" id="R0D2C3"/>
<evidence type="ECO:0000259" key="13">
    <source>
        <dbReference type="Pfam" id="PF08533"/>
    </source>
</evidence>
<keyword evidence="7 8" id="KW-0326">Glycosidase</keyword>
<reference evidence="14 15" key="1">
    <citation type="journal article" date="2013" name="Genome Announc.">
        <title>Draft Genome Sequence for Caulobacter sp. Strain OR37, a Bacterium Tolerant to Heavy Metals.</title>
        <authorList>
            <person name="Utturkar S.M."/>
            <person name="Bollmann A."/>
            <person name="Brzoska R.M."/>
            <person name="Klingeman D.M."/>
            <person name="Epstein S.E."/>
            <person name="Palumbo A.V."/>
            <person name="Brown S.D."/>
        </authorList>
    </citation>
    <scope>NUCLEOTIDE SEQUENCE [LARGE SCALE GENOMIC DNA]</scope>
    <source>
        <strain evidence="14 15">OR37</strain>
    </source>
</reference>
<feature type="binding site" evidence="10">
    <location>
        <position position="141"/>
    </location>
    <ligand>
        <name>substrate</name>
    </ligand>
</feature>
<keyword evidence="4" id="KW-0479">Metal-binding</keyword>
<dbReference type="CDD" id="cd03143">
    <property type="entry name" value="A4_beta-galactosidase_middle_domain"/>
    <property type="match status" value="1"/>
</dbReference>
<gene>
    <name evidence="14" type="ORF">OR37_01532</name>
</gene>
<comment type="similarity">
    <text evidence="2 8">Belongs to the glycosyl hydrolase 42 family.</text>
</comment>
<feature type="binding site" evidence="10">
    <location>
        <position position="103"/>
    </location>
    <ligand>
        <name>substrate</name>
    </ligand>
</feature>
<dbReference type="OrthoDB" id="9800974at2"/>
<dbReference type="EMBL" id="APMP01000006">
    <property type="protein sequence ID" value="ENZ82595.1"/>
    <property type="molecule type" value="Genomic_DNA"/>
</dbReference>
<sequence>MLGVCYYPEQWPTSLWREDARRMKALGLTYVRIGEFAWSRFEPEPGVYDFAWFDEIIQILGEAGLKVVIGTPTATPPKWLIDRHPEILPVDPETGRVRGFGSRRHYDFSSPVYRRESDRITLALAERYGHNPYVAGWQTDNEISCHDTTLSASPAAKAGFQAWCAARYGDIDALNTAWGNVFWSMEYRSFDEIELPVDAVTETNPAHRMAYRRYSSDQVVAFHDAQVKILRAHSPGKFVTHNFIPMNETGVDNHALAADLDFAAYDNYPLGRTDLLMAGDGAEVFRPYMRTGHPDFGTFFFDQTRGLAPGAFWIMEQQPGPVNWANHNPRPAPGMVRLWTLEAFAHGAGVVSYFRWRQAPFAQEQMHAGLLRPDSSQAAAWPEIEAVVRDLAALDLDQYPTARAKVALMVDVQAQWLGEIERQGRSYDYTHILLDHYRALRALSLDVDFVPPEGDVSGYALVVIPALATPSARTIANLKASSALVVFGPRSGAKTDDVTLPEGLPPGALRELLPIRVLSVETLRPDCPDAMIWNGKTYPSATWREEIELAGEAEVAARYADGGAAIVRAGKAIYVASLSDRAFLTDFLESLCAEAGVATQRLDAKVRVRRRGDLTFAFNYNEEPVPAPAPAGAVFVLGGALIGPRDAAVWKAPA</sequence>
<dbReference type="SUPFAM" id="SSF51011">
    <property type="entry name" value="Glycosyl hydrolase domain"/>
    <property type="match status" value="1"/>
</dbReference>
<evidence type="ECO:0000256" key="5">
    <source>
        <dbReference type="ARBA" id="ARBA00022801"/>
    </source>
</evidence>
<dbReference type="InterPro" id="IPR013738">
    <property type="entry name" value="Beta_galactosidase_Trimer"/>
</dbReference>
<evidence type="ECO:0000256" key="8">
    <source>
        <dbReference type="PIRNR" id="PIRNR001084"/>
    </source>
</evidence>
<comment type="catalytic activity">
    <reaction evidence="1 8">
        <text>Hydrolysis of terminal non-reducing beta-D-galactose residues in beta-D-galactosides.</text>
        <dbReference type="EC" id="3.2.1.23"/>
    </reaction>
</comment>
<dbReference type="InterPro" id="IPR013780">
    <property type="entry name" value="Glyco_hydro_b"/>
</dbReference>
<evidence type="ECO:0000256" key="9">
    <source>
        <dbReference type="PIRSR" id="PIRSR001084-1"/>
    </source>
</evidence>